<dbReference type="InterPro" id="IPR019405">
    <property type="entry name" value="Lactonase_7-beta_prop"/>
</dbReference>
<dbReference type="InterPro" id="IPR041286">
    <property type="entry name" value="MBG_2"/>
</dbReference>
<gene>
    <name evidence="3" type="ORF">DEO27_030740</name>
</gene>
<feature type="domain" description="MBG" evidence="2">
    <location>
        <begin position="1016"/>
        <end position="1100"/>
    </location>
</feature>
<feature type="domain" description="MBG" evidence="2">
    <location>
        <begin position="1108"/>
        <end position="1192"/>
    </location>
</feature>
<evidence type="ECO:0000313" key="4">
    <source>
        <dbReference type="Proteomes" id="UP000251402"/>
    </source>
</evidence>
<feature type="chain" id="PRO_5023022846" evidence="1">
    <location>
        <begin position="24"/>
        <end position="1474"/>
    </location>
</feature>
<dbReference type="EMBL" id="CP043450">
    <property type="protein sequence ID" value="QEM14210.1"/>
    <property type="molecule type" value="Genomic_DNA"/>
</dbReference>
<dbReference type="Gene3D" id="3.30.160.710">
    <property type="match status" value="1"/>
</dbReference>
<sequence length="1474" mass="150860">MRKYLLFLILTAFFQCLLTRAGAQGNQHIKSGEHTTAVNFPAGGCVYAWENDAPDIGLAASGKGNIPSFTAVNTGTTPVTATIKARPLSSDFAYVANYGSNNVSVVSTLSNTVIATIPVGTNPFGVSVNPNSTLVYITNEGSNSVSVINTSTNTVTANIPVGQNPRGVTVSPDGKRVYVTNFGENSVSVINALTNTVISTISVGQGPYGVAVTPDGSKIYVANYNSNAVSAINATTGNVIATVHTGSNPLGVAISPDGTKAYISIAGSYIITAINTTDNSVADDLRAETYPTAMVVSADGSKVYFATADGYFCYLFPDLKQVAEFAATGGSFSISVTPDESYVYMVDHANNAVEYFSLRGLSTGGQVIVGSSPYSFGNFIAKGPGCGGQPVTFTITVDPPPVITVSAVSGIISACEGTPSASPEIQQFTVFGSGLSADIVVTAPAGFEISSGLASGYGNTVTLSQIGGLVRGTTIYVRSAASAVGHISGNVTLSSSGITYQNVSVAASINKLPTVTTVNNQMVFAGDATNPVNFTGTGNVFTWVNDKPDIGLSASGTGNIPSFTAVNHTGGAVKATVTVTPAPGPAYAYTANQNANTVSVINLDNNSVVATIPVGVQPTGVAVSPDGKRVYVTNQNLIGPPTGNTVSVIDVATNTVISNITVNEHPYGIAISPDGSRLYVTSQSPFNTVSVISTATNTVLKILPSGGVNPQSLVVSPDGTRLYVTNNLERNVTVFNTATYEVVGTAQAQGWPLGIGVTPDNKFIYVANYYSNTVSVIDAATYSTLYEIPVGEQPTGLVISAAGDLTYVANASSGTVSVMNNSTHTVIASIPVGTFPRGISLSGDGTKLYVSNQGSKSVSVINTLNNSVLSTININGDTYSFGSFVTPSSLCTGNATSFNITVNPIPDITATPPLQAVNTTYGTPSAPTSFTVSGTNLSSGVLVTAPDGFELSTDNVAFTNTVTVGSAGSLSASIIYIRLKSTTDAGAYAGNILLSSTGAPAITVPMPTSKVTPAPITVTANDIGKIYGSMLNNNPGSTAFTVSAGGLKNGNAIASVSLTYGTGAEPTAGVGVYQSIIPAVNTGTNGFLPGNYVITYVAGNIKVNPAPLTITAADISKPFGTTLTEQTNSAAFTSSGLQNQENIGSVTITYGSGAAANNPIGVYPAAITPSSAIGGTFNPVNYLITYSAGKITVIPPVAIIASGTISAVNTIYGTPSTSAIFTISGNGLPAGILITPPAGFEVSVDNSGFHSFITMGQGGNIGVTTIYIRLAAKTPAGIYNGNILLSSGSVTATQFMPNSKVNPTPLTITADNKTKVAGMANPELTVTYTGFVNNETAAQLVAKPIVTTPATALSAAGQYPINATGAMSLNYTISYVDGVLTINALPPKIVVPNIFTPNGDGANDLWVISSLEYYPGNTVSVYNRLGQQLFHSVGYSKPWDGTYHGAGVPFAVYYYIIEPAKNKPVLSGYVTVVR</sequence>
<evidence type="ECO:0000313" key="3">
    <source>
        <dbReference type="EMBL" id="QEM14210.1"/>
    </source>
</evidence>
<dbReference type="RefSeq" id="WP_112573093.1">
    <property type="nucleotide sequence ID" value="NZ_CP043450.1"/>
</dbReference>
<dbReference type="PANTHER" id="PTHR47197">
    <property type="entry name" value="PROTEIN NIRF"/>
    <property type="match status" value="1"/>
</dbReference>
<dbReference type="InterPro" id="IPR011045">
    <property type="entry name" value="N2O_reductase_N"/>
</dbReference>
<dbReference type="InterPro" id="IPR011048">
    <property type="entry name" value="Haem_d1_sf"/>
</dbReference>
<evidence type="ECO:0000256" key="1">
    <source>
        <dbReference type="SAM" id="SignalP"/>
    </source>
</evidence>
<evidence type="ECO:0000259" key="2">
    <source>
        <dbReference type="Pfam" id="PF18676"/>
    </source>
</evidence>
<dbReference type="Pfam" id="PF18676">
    <property type="entry name" value="MBG_2"/>
    <property type="match status" value="3"/>
</dbReference>
<dbReference type="KEGG" id="mrub:DEO27_030740"/>
<dbReference type="InterPro" id="IPR051200">
    <property type="entry name" value="Host-pathogen_enzymatic-act"/>
</dbReference>
<dbReference type="Proteomes" id="UP000251402">
    <property type="component" value="Chromosome"/>
</dbReference>
<organism evidence="3 4">
    <name type="scientific">Mucilaginibacter rubeus</name>
    <dbReference type="NCBI Taxonomy" id="2027860"/>
    <lineage>
        <taxon>Bacteria</taxon>
        <taxon>Pseudomonadati</taxon>
        <taxon>Bacteroidota</taxon>
        <taxon>Sphingobacteriia</taxon>
        <taxon>Sphingobacteriales</taxon>
        <taxon>Sphingobacteriaceae</taxon>
        <taxon>Mucilaginibacter</taxon>
    </lineage>
</organism>
<protein>
    <submittedName>
        <fullName evidence="3">Beta-propeller fold lactonase family protein</fullName>
    </submittedName>
</protein>
<dbReference type="InterPro" id="IPR011964">
    <property type="entry name" value="YVTN_b-propeller_repeat"/>
</dbReference>
<dbReference type="InterPro" id="IPR026341">
    <property type="entry name" value="T9SS_type_B"/>
</dbReference>
<proteinExistence type="predicted"/>
<keyword evidence="4" id="KW-1185">Reference proteome</keyword>
<name>A0A5C1IA59_9SPHI</name>
<dbReference type="NCBIfam" id="TIGR04131">
    <property type="entry name" value="Bac_Flav_CTERM"/>
    <property type="match status" value="1"/>
</dbReference>
<keyword evidence="1" id="KW-0732">Signal</keyword>
<accession>A0A5C1IA59</accession>
<feature type="domain" description="MBG" evidence="2">
    <location>
        <begin position="1306"/>
        <end position="1381"/>
    </location>
</feature>
<dbReference type="OrthoDB" id="5726170at2"/>
<feature type="signal peptide" evidence="1">
    <location>
        <begin position="1"/>
        <end position="23"/>
    </location>
</feature>
<reference evidence="3" key="1">
    <citation type="submission" date="2019-08" db="EMBL/GenBank/DDBJ databases">
        <title>Comparative genome analysis confer to the adaptation heavy metal polluted environment.</title>
        <authorList>
            <person name="Li Y."/>
        </authorList>
    </citation>
    <scope>NUCLEOTIDE SEQUENCE [LARGE SCALE GENOMIC DNA]</scope>
    <source>
        <strain evidence="3">P1</strain>
    </source>
</reference>
<dbReference type="PANTHER" id="PTHR47197:SF3">
    <property type="entry name" value="DIHYDRO-HEME D1 DEHYDROGENASE"/>
    <property type="match status" value="1"/>
</dbReference>
<dbReference type="InterPro" id="IPR015943">
    <property type="entry name" value="WD40/YVTN_repeat-like_dom_sf"/>
</dbReference>
<dbReference type="Pfam" id="PF13585">
    <property type="entry name" value="CHU_C"/>
    <property type="match status" value="1"/>
</dbReference>
<dbReference type="SUPFAM" id="SSF51004">
    <property type="entry name" value="C-terminal (heme d1) domain of cytochrome cd1-nitrite reductase"/>
    <property type="match status" value="1"/>
</dbReference>
<dbReference type="SUPFAM" id="SSF50974">
    <property type="entry name" value="Nitrous oxide reductase, N-terminal domain"/>
    <property type="match status" value="1"/>
</dbReference>
<dbReference type="Gene3D" id="2.130.10.10">
    <property type="entry name" value="YVTN repeat-like/Quinoprotein amine dehydrogenase"/>
    <property type="match status" value="3"/>
</dbReference>
<dbReference type="Pfam" id="PF10282">
    <property type="entry name" value="Lactonase"/>
    <property type="match status" value="2"/>
</dbReference>
<dbReference type="NCBIfam" id="TIGR02276">
    <property type="entry name" value="beta_rpt_yvtn"/>
    <property type="match status" value="9"/>
</dbReference>